<dbReference type="SUPFAM" id="SSF51556">
    <property type="entry name" value="Metallo-dependent hydrolases"/>
    <property type="match status" value="1"/>
</dbReference>
<dbReference type="PIRSF" id="PIRSF005902">
    <property type="entry name" value="DNase_TatD"/>
    <property type="match status" value="1"/>
</dbReference>
<evidence type="ECO:0000313" key="5">
    <source>
        <dbReference type="Proteomes" id="UP000215413"/>
    </source>
</evidence>
<dbReference type="PANTHER" id="PTHR46124">
    <property type="entry name" value="D-AMINOACYL-TRNA DEACYLASE"/>
    <property type="match status" value="1"/>
</dbReference>
<dbReference type="GO" id="GO:0016788">
    <property type="term" value="F:hydrolase activity, acting on ester bonds"/>
    <property type="evidence" value="ECO:0007669"/>
    <property type="project" value="InterPro"/>
</dbReference>
<reference evidence="5" key="1">
    <citation type="submission" date="2017-04" db="EMBL/GenBank/DDBJ databases">
        <title>Finegoldia magna isolated from orthopedic joint implant-associated infections.</title>
        <authorList>
            <person name="Bjorklund S."/>
            <person name="Bruggemann H."/>
            <person name="Jensen A."/>
            <person name="Hellmark B."/>
            <person name="Soderquist B."/>
        </authorList>
    </citation>
    <scope>NUCLEOTIDE SEQUENCE [LARGE SCALE GENOMIC DNA]</scope>
    <source>
        <strain evidence="5">CCUG 54800</strain>
    </source>
</reference>
<dbReference type="RefSeq" id="WP_094205476.1">
    <property type="nucleotide sequence ID" value="NZ_NDYC01000015.1"/>
</dbReference>
<evidence type="ECO:0000256" key="2">
    <source>
        <dbReference type="ARBA" id="ARBA00022801"/>
    </source>
</evidence>
<dbReference type="GO" id="GO:0046872">
    <property type="term" value="F:metal ion binding"/>
    <property type="evidence" value="ECO:0007669"/>
    <property type="project" value="UniProtKB-KW"/>
</dbReference>
<organism evidence="4 5">
    <name type="scientific">Finegoldia magna</name>
    <name type="common">Peptostreptococcus magnus</name>
    <dbReference type="NCBI Taxonomy" id="1260"/>
    <lineage>
        <taxon>Bacteria</taxon>
        <taxon>Bacillati</taxon>
        <taxon>Bacillota</taxon>
        <taxon>Tissierellia</taxon>
        <taxon>Tissierellales</taxon>
        <taxon>Peptoniphilaceae</taxon>
        <taxon>Finegoldia</taxon>
    </lineage>
</organism>
<dbReference type="GO" id="GO:0004536">
    <property type="term" value="F:DNA nuclease activity"/>
    <property type="evidence" value="ECO:0007669"/>
    <property type="project" value="InterPro"/>
</dbReference>
<comment type="caution">
    <text evidence="4">The sequence shown here is derived from an EMBL/GenBank/DDBJ whole genome shotgun (WGS) entry which is preliminary data.</text>
</comment>
<keyword evidence="2 4" id="KW-0378">Hydrolase</keyword>
<feature type="binding site" evidence="3">
    <location>
        <position position="204"/>
    </location>
    <ligand>
        <name>a divalent metal cation</name>
        <dbReference type="ChEBI" id="CHEBI:60240"/>
        <label>1</label>
    </ligand>
</feature>
<dbReference type="InterPro" id="IPR032466">
    <property type="entry name" value="Metal_Hydrolase"/>
</dbReference>
<feature type="binding site" evidence="3">
    <location>
        <position position="12"/>
    </location>
    <ligand>
        <name>a divalent metal cation</name>
        <dbReference type="ChEBI" id="CHEBI:60240"/>
        <label>1</label>
    </ligand>
</feature>
<evidence type="ECO:0000256" key="1">
    <source>
        <dbReference type="ARBA" id="ARBA00022723"/>
    </source>
</evidence>
<dbReference type="InterPro" id="IPR015991">
    <property type="entry name" value="TatD/YcfH-like"/>
</dbReference>
<gene>
    <name evidence="4" type="ORF">B9N49_03080</name>
</gene>
<feature type="binding site" evidence="3">
    <location>
        <position position="10"/>
    </location>
    <ligand>
        <name>a divalent metal cation</name>
        <dbReference type="ChEBI" id="CHEBI:60240"/>
        <label>1</label>
    </ligand>
</feature>
<dbReference type="PANTHER" id="PTHR46124:SF2">
    <property type="entry name" value="D-AMINOACYL-TRNA DEACYLASE"/>
    <property type="match status" value="1"/>
</dbReference>
<dbReference type="EMBL" id="NDYC01000015">
    <property type="protein sequence ID" value="OXZ28087.1"/>
    <property type="molecule type" value="Genomic_DNA"/>
</dbReference>
<accession>A0A233V6R6</accession>
<feature type="binding site" evidence="3">
    <location>
        <position position="154"/>
    </location>
    <ligand>
        <name>a divalent metal cation</name>
        <dbReference type="ChEBI" id="CHEBI:60240"/>
        <label>2</label>
    </ligand>
</feature>
<evidence type="ECO:0000313" key="4">
    <source>
        <dbReference type="EMBL" id="OXZ28087.1"/>
    </source>
</evidence>
<dbReference type="InterPro" id="IPR001130">
    <property type="entry name" value="TatD-like"/>
</dbReference>
<evidence type="ECO:0000256" key="3">
    <source>
        <dbReference type="PIRSR" id="PIRSR005902-1"/>
    </source>
</evidence>
<dbReference type="Pfam" id="PF01026">
    <property type="entry name" value="TatD_DNase"/>
    <property type="match status" value="1"/>
</dbReference>
<name>A0A233V6R6_FINMA</name>
<proteinExistence type="predicted"/>
<feature type="binding site" evidence="3">
    <location>
        <position position="131"/>
    </location>
    <ligand>
        <name>a divalent metal cation</name>
        <dbReference type="ChEBI" id="CHEBI:60240"/>
        <label>2</label>
    </ligand>
</feature>
<feature type="binding site" evidence="3">
    <location>
        <position position="96"/>
    </location>
    <ligand>
        <name>a divalent metal cation</name>
        <dbReference type="ChEBI" id="CHEBI:60240"/>
        <label>1</label>
    </ligand>
</feature>
<keyword evidence="1 3" id="KW-0479">Metal-binding</keyword>
<dbReference type="NCBIfam" id="TIGR00010">
    <property type="entry name" value="YchF/TatD family DNA exonuclease"/>
    <property type="match status" value="1"/>
</dbReference>
<dbReference type="GO" id="GO:0005829">
    <property type="term" value="C:cytosol"/>
    <property type="evidence" value="ECO:0007669"/>
    <property type="project" value="TreeGrafter"/>
</dbReference>
<dbReference type="AlphaFoldDB" id="A0A233V6R6"/>
<dbReference type="FunFam" id="3.20.20.140:FF:000005">
    <property type="entry name" value="TatD family hydrolase"/>
    <property type="match status" value="1"/>
</dbReference>
<sequence length="255" mass="29653">MGDYVIYDTHCHLTDEKFDFDRDKIIENLQSNSVVKAMLPSDNVENSIKAIELSKKYDFLYNAVGIHPEEDSRFTDEDISRIEELADNPKCKAIGEIGLDYHYEHDKQKQKYLFEKQMQIAERKNLPVIIHTRDAIQDTYDILAKYPNVRGIMHSYSGSYEMAMKFIDLGYYISFSGVVTFKNARNVKETCERLPIDKILVETDSPYLTPHPYRGKRNEPKYVNLVLQEVSLLKKMSEKEAAQIICNNADDIFGW</sequence>
<dbReference type="Gene3D" id="3.20.20.140">
    <property type="entry name" value="Metal-dependent hydrolases"/>
    <property type="match status" value="1"/>
</dbReference>
<dbReference type="Proteomes" id="UP000215413">
    <property type="component" value="Unassembled WGS sequence"/>
</dbReference>
<protein>
    <submittedName>
        <fullName evidence="4">Hydrolase TatD</fullName>
    </submittedName>
</protein>
<dbReference type="CDD" id="cd01310">
    <property type="entry name" value="TatD_DNAse"/>
    <property type="match status" value="1"/>
</dbReference>